<dbReference type="EMBL" id="AQGV01000014">
    <property type="protein sequence ID" value="MBE0369985.1"/>
    <property type="molecule type" value="Genomic_DNA"/>
</dbReference>
<dbReference type="RefSeq" id="WP_192509158.1">
    <property type="nucleotide sequence ID" value="NZ_AQGV01000014.1"/>
</dbReference>
<keyword evidence="4" id="KW-1185">Reference proteome</keyword>
<dbReference type="InterPro" id="IPR052619">
    <property type="entry name" value="Phage_lysozyme-like"/>
</dbReference>
<reference evidence="3 4" key="1">
    <citation type="submission" date="2015-03" db="EMBL/GenBank/DDBJ databases">
        <title>Genome sequence of Pseudoalteromonas aurantia.</title>
        <authorList>
            <person name="Xie B.-B."/>
            <person name="Rong J.-C."/>
            <person name="Qin Q.-L."/>
            <person name="Zhang Y.-Z."/>
        </authorList>
    </citation>
    <scope>NUCLEOTIDE SEQUENCE [LARGE SCALE GENOMIC DNA]</scope>
    <source>
        <strain evidence="3 4">208</strain>
    </source>
</reference>
<dbReference type="InterPro" id="IPR023346">
    <property type="entry name" value="Lysozyme-like_dom_sf"/>
</dbReference>
<dbReference type="InterPro" id="IPR023347">
    <property type="entry name" value="Lysozyme_dom_sf"/>
</dbReference>
<proteinExistence type="predicted"/>
<keyword evidence="2" id="KW-0081">Bacteriolytic enzyme</keyword>
<sequence>MAPKNFNFIANLKQFEGQINHLYLDSRGNPTIGIGFMMANIQQFCALTLYTQQHELATKAQKKAEYNRISTLPTGYTAAWYGTHCQLHLPDPQCEAILQKHLTLFEQELSAIFSKKNGYKRPFKALPQPVKYALLDMAFNLGSHHLGQYWPKLHNAIKQQDWHYAAQECHRKHIQKARNDATAQLFLAAKGQQKNSLMRLPLLQWLLNKLRTKKCLR</sequence>
<keyword evidence="1" id="KW-0929">Antimicrobial</keyword>
<accession>A0ABR9EG50</accession>
<evidence type="ECO:0000256" key="2">
    <source>
        <dbReference type="ARBA" id="ARBA00022638"/>
    </source>
</evidence>
<gene>
    <name evidence="3" type="ORF">PAUR_a4602</name>
</gene>
<protein>
    <recommendedName>
        <fullName evidence="5">Lysozyme</fullName>
    </recommendedName>
</protein>
<dbReference type="Proteomes" id="UP000615755">
    <property type="component" value="Unassembled WGS sequence"/>
</dbReference>
<evidence type="ECO:0000313" key="4">
    <source>
        <dbReference type="Proteomes" id="UP000615755"/>
    </source>
</evidence>
<organism evidence="3 4">
    <name type="scientific">Pseudoalteromonas aurantia 208</name>
    <dbReference type="NCBI Taxonomy" id="1314867"/>
    <lineage>
        <taxon>Bacteria</taxon>
        <taxon>Pseudomonadati</taxon>
        <taxon>Pseudomonadota</taxon>
        <taxon>Gammaproteobacteria</taxon>
        <taxon>Alteromonadales</taxon>
        <taxon>Pseudoalteromonadaceae</taxon>
        <taxon>Pseudoalteromonas</taxon>
    </lineage>
</organism>
<evidence type="ECO:0008006" key="5">
    <source>
        <dbReference type="Google" id="ProtNLM"/>
    </source>
</evidence>
<name>A0ABR9EG50_9GAMM</name>
<dbReference type="PANTHER" id="PTHR37406">
    <property type="entry name" value="T4-TYPE LYSOZYME 1-RELATED"/>
    <property type="match status" value="1"/>
</dbReference>
<comment type="caution">
    <text evidence="3">The sequence shown here is derived from an EMBL/GenBank/DDBJ whole genome shotgun (WGS) entry which is preliminary data.</text>
</comment>
<dbReference type="PANTHER" id="PTHR37406:SF1">
    <property type="entry name" value="T4-TYPE LYSOZYME 1-RELATED"/>
    <property type="match status" value="1"/>
</dbReference>
<evidence type="ECO:0000313" key="3">
    <source>
        <dbReference type="EMBL" id="MBE0369985.1"/>
    </source>
</evidence>
<evidence type="ECO:0000256" key="1">
    <source>
        <dbReference type="ARBA" id="ARBA00022529"/>
    </source>
</evidence>
<dbReference type="Gene3D" id="1.10.530.40">
    <property type="match status" value="1"/>
</dbReference>
<dbReference type="SUPFAM" id="SSF53955">
    <property type="entry name" value="Lysozyme-like"/>
    <property type="match status" value="1"/>
</dbReference>